<sequence>MENMFSTLDFYLTFVNPKTWGTGHPDDLDNFFDLCITSVENNYFFKEDEFKNKLKENISVTWEKFDKKQIEDLYYKYEFLTSFMKHYIKRQMKNFENS</sequence>
<dbReference type="EMBL" id="AMFJ01000021">
    <property type="protein sequence ID" value="EKE30230.1"/>
    <property type="molecule type" value="Genomic_DNA"/>
</dbReference>
<name>K2H316_9BACT</name>
<protein>
    <submittedName>
        <fullName evidence="1">Uncharacterized protein</fullName>
    </submittedName>
</protein>
<proteinExistence type="predicted"/>
<reference evidence="1" key="1">
    <citation type="journal article" date="2012" name="Science">
        <title>Fermentation, hydrogen, and sulfur metabolism in multiple uncultivated bacterial phyla.</title>
        <authorList>
            <person name="Wrighton K.C."/>
            <person name="Thomas B.C."/>
            <person name="Sharon I."/>
            <person name="Miller C.S."/>
            <person name="Castelle C.J."/>
            <person name="VerBerkmoes N.C."/>
            <person name="Wilkins M.J."/>
            <person name="Hettich R.L."/>
            <person name="Lipton M.S."/>
            <person name="Williams K.H."/>
            <person name="Long P.E."/>
            <person name="Banfield J.F."/>
        </authorList>
    </citation>
    <scope>NUCLEOTIDE SEQUENCE [LARGE SCALE GENOMIC DNA]</scope>
</reference>
<organism evidence="1">
    <name type="scientific">uncultured bacterium</name>
    <name type="common">gcode 4</name>
    <dbReference type="NCBI Taxonomy" id="1234023"/>
    <lineage>
        <taxon>Bacteria</taxon>
        <taxon>environmental samples</taxon>
    </lineage>
</organism>
<evidence type="ECO:0000313" key="1">
    <source>
        <dbReference type="EMBL" id="EKE30230.1"/>
    </source>
</evidence>
<comment type="caution">
    <text evidence="1">The sequence shown here is derived from an EMBL/GenBank/DDBJ whole genome shotgun (WGS) entry which is preliminary data.</text>
</comment>
<dbReference type="AlphaFoldDB" id="K2H316"/>
<gene>
    <name evidence="1" type="ORF">ACD_2C00021G0003</name>
</gene>
<accession>K2H316</accession>